<sequence>MACFKRLAGKAKGMGTVDGCKDRQCTSLQQEQKSRQDLHANDRDSLYNSHNATKQTHVRELRKEMNGPLKNDD</sequence>
<feature type="compositionally biased region" description="Basic and acidic residues" evidence="1">
    <location>
        <begin position="57"/>
        <end position="73"/>
    </location>
</feature>
<dbReference type="Proteomes" id="UP001156627">
    <property type="component" value="Unassembled WGS sequence"/>
</dbReference>
<organism evidence="2 3">
    <name type="scientific">Dyella flagellata</name>
    <dbReference type="NCBI Taxonomy" id="1867833"/>
    <lineage>
        <taxon>Bacteria</taxon>
        <taxon>Pseudomonadati</taxon>
        <taxon>Pseudomonadota</taxon>
        <taxon>Gammaproteobacteria</taxon>
        <taxon>Lysobacterales</taxon>
        <taxon>Rhodanobacteraceae</taxon>
        <taxon>Dyella</taxon>
    </lineage>
</organism>
<protein>
    <submittedName>
        <fullName evidence="2">Uncharacterized protein</fullName>
    </submittedName>
</protein>
<feature type="compositionally biased region" description="Polar residues" evidence="1">
    <location>
        <begin position="46"/>
        <end position="55"/>
    </location>
</feature>
<evidence type="ECO:0000256" key="1">
    <source>
        <dbReference type="SAM" id="MobiDB-lite"/>
    </source>
</evidence>
<feature type="region of interest" description="Disordered" evidence="1">
    <location>
        <begin position="31"/>
        <end position="73"/>
    </location>
</feature>
<reference evidence="3" key="1">
    <citation type="journal article" date="2019" name="Int. J. Syst. Evol. Microbiol.">
        <title>The Global Catalogue of Microorganisms (GCM) 10K type strain sequencing project: providing services to taxonomists for standard genome sequencing and annotation.</title>
        <authorList>
            <consortium name="The Broad Institute Genomics Platform"/>
            <consortium name="The Broad Institute Genome Sequencing Center for Infectious Disease"/>
            <person name="Wu L."/>
            <person name="Ma J."/>
        </authorList>
    </citation>
    <scope>NUCLEOTIDE SEQUENCE [LARGE SCALE GENOMIC DNA]</scope>
    <source>
        <strain evidence="3">NBRC 111981</strain>
    </source>
</reference>
<dbReference type="EMBL" id="BSOA01000043">
    <property type="protein sequence ID" value="GLQ89805.1"/>
    <property type="molecule type" value="Genomic_DNA"/>
</dbReference>
<keyword evidence="3" id="KW-1185">Reference proteome</keyword>
<accession>A0ABQ5XH36</accession>
<comment type="caution">
    <text evidence="2">The sequence shown here is derived from an EMBL/GenBank/DDBJ whole genome shotgun (WGS) entry which is preliminary data.</text>
</comment>
<feature type="compositionally biased region" description="Basic and acidic residues" evidence="1">
    <location>
        <begin position="32"/>
        <end position="45"/>
    </location>
</feature>
<evidence type="ECO:0000313" key="2">
    <source>
        <dbReference type="EMBL" id="GLQ89805.1"/>
    </source>
</evidence>
<name>A0ABQ5XH36_9GAMM</name>
<evidence type="ECO:0000313" key="3">
    <source>
        <dbReference type="Proteomes" id="UP001156627"/>
    </source>
</evidence>
<proteinExistence type="predicted"/>
<gene>
    <name evidence="2" type="ORF">GCM10007898_33800</name>
</gene>